<evidence type="ECO:0000256" key="3">
    <source>
        <dbReference type="ARBA" id="ARBA00022801"/>
    </source>
</evidence>
<dbReference type="InterPro" id="IPR027473">
    <property type="entry name" value="L-asparaginase_C"/>
</dbReference>
<dbReference type="Pfam" id="PF00710">
    <property type="entry name" value="Asparaginase"/>
    <property type="match status" value="1"/>
</dbReference>
<dbReference type="EMBL" id="PTJO01000003">
    <property type="protein sequence ID" value="RNE49478.1"/>
    <property type="molecule type" value="Genomic_DNA"/>
</dbReference>
<evidence type="ECO:0000313" key="10">
    <source>
        <dbReference type="Proteomes" id="UP000266975"/>
    </source>
</evidence>
<dbReference type="CDD" id="cd08964">
    <property type="entry name" value="L-asparaginase_II"/>
    <property type="match status" value="1"/>
</dbReference>
<dbReference type="PRINTS" id="PR00139">
    <property type="entry name" value="ASNGLNASE"/>
</dbReference>
<dbReference type="PANTHER" id="PTHR11707">
    <property type="entry name" value="L-ASPARAGINASE"/>
    <property type="match status" value="1"/>
</dbReference>
<dbReference type="Gene3D" id="3.40.50.40">
    <property type="match status" value="1"/>
</dbReference>
<accession>A0A3M8KAI9</accession>
<comment type="similarity">
    <text evidence="1">Belongs to the asparaginase 1 family.</text>
</comment>
<dbReference type="AlphaFoldDB" id="A0A3M8KAI9"/>
<dbReference type="SUPFAM" id="SSF53774">
    <property type="entry name" value="Glutaminase/Asparaginase"/>
    <property type="match status" value="1"/>
</dbReference>
<dbReference type="InterPro" id="IPR036152">
    <property type="entry name" value="Asp/glu_Ase-like_sf"/>
</dbReference>
<evidence type="ECO:0000256" key="5">
    <source>
        <dbReference type="PIRSR" id="PIRSR001220-2"/>
    </source>
</evidence>
<feature type="active site" description="O-isoaspartyl threonine intermediate" evidence="4">
    <location>
        <position position="12"/>
    </location>
</feature>
<dbReference type="OrthoDB" id="9788068at2"/>
<dbReference type="InterPro" id="IPR020827">
    <property type="entry name" value="Asparaginase/glutaminase_AS1"/>
</dbReference>
<dbReference type="InterPro" id="IPR027474">
    <property type="entry name" value="L-asparaginase_N"/>
</dbReference>
<dbReference type="InterPro" id="IPR037152">
    <property type="entry name" value="L-asparaginase_N_sf"/>
</dbReference>
<dbReference type="RefSeq" id="WP_123047524.1">
    <property type="nucleotide sequence ID" value="NZ_PTJO01000003.1"/>
</dbReference>
<evidence type="ECO:0000256" key="2">
    <source>
        <dbReference type="ARBA" id="ARBA00012920"/>
    </source>
</evidence>
<evidence type="ECO:0000256" key="6">
    <source>
        <dbReference type="PROSITE-ProRule" id="PRU10099"/>
    </source>
</evidence>
<dbReference type="PROSITE" id="PS00144">
    <property type="entry name" value="ASN_GLN_ASE_1"/>
    <property type="match status" value="1"/>
</dbReference>
<evidence type="ECO:0000259" key="7">
    <source>
        <dbReference type="Pfam" id="PF00710"/>
    </source>
</evidence>
<feature type="active site" evidence="6">
    <location>
        <position position="12"/>
    </location>
</feature>
<keyword evidence="3" id="KW-0378">Hydrolase</keyword>
<comment type="caution">
    <text evidence="9">The sequence shown here is derived from an EMBL/GenBank/DDBJ whole genome shotgun (WGS) entry which is preliminary data.</text>
</comment>
<keyword evidence="10" id="KW-1185">Reference proteome</keyword>
<proteinExistence type="inferred from homology"/>
<feature type="domain" description="Asparaginase/glutaminase C-terminal" evidence="8">
    <location>
        <begin position="195"/>
        <end position="302"/>
    </location>
</feature>
<dbReference type="GO" id="GO:0004067">
    <property type="term" value="F:asparaginase activity"/>
    <property type="evidence" value="ECO:0007669"/>
    <property type="project" value="UniProtKB-UniRule"/>
</dbReference>
<dbReference type="PIRSF" id="PIRSF500176">
    <property type="entry name" value="L_ASNase"/>
    <property type="match status" value="1"/>
</dbReference>
<evidence type="ECO:0000256" key="1">
    <source>
        <dbReference type="ARBA" id="ARBA00010518"/>
    </source>
</evidence>
<dbReference type="EC" id="3.5.1.1" evidence="2"/>
<dbReference type="Pfam" id="PF17763">
    <property type="entry name" value="Asparaginase_C"/>
    <property type="match status" value="1"/>
</dbReference>
<dbReference type="PROSITE" id="PS51257">
    <property type="entry name" value="PROKAR_LIPOPROTEIN"/>
    <property type="match status" value="1"/>
</dbReference>
<dbReference type="SFLD" id="SFLDS00057">
    <property type="entry name" value="Glutaminase/Asparaginase"/>
    <property type="match status" value="1"/>
</dbReference>
<organism evidence="9 10">
    <name type="scientific">Corynebacterium alimapuense</name>
    <dbReference type="NCBI Taxonomy" id="1576874"/>
    <lineage>
        <taxon>Bacteria</taxon>
        <taxon>Bacillati</taxon>
        <taxon>Actinomycetota</taxon>
        <taxon>Actinomycetes</taxon>
        <taxon>Mycobacteriales</taxon>
        <taxon>Corynebacteriaceae</taxon>
        <taxon>Corynebacterium</taxon>
    </lineage>
</organism>
<sequence>MTRISLLATGGTIACTTDSSGALSPTITGTELAEHVQDLLPAHITLSVRELTQLDSSAITLSELDALINAIQEELANPEVAGVVVTHGTDSMEDTALAVDIFHQQDAPVVLTGAQRAFDHPSSDGPGNLLEAIELAADPLARGQGVLIAFGGWTIPARGAAKRHTNEIDAFISTTPIEVSRPAALSPASLSGIFVPVIAAWPGSGRELIDAALAAGAQGLIVEGLGSGNTGPQMGAGIQDALAQGIPVVITTRVPAGEVALAYAGAGGGSVLAAAGAVGAGYLRAGQARIVLIAALATGVDVRTLL</sequence>
<reference evidence="9 10" key="1">
    <citation type="submission" date="2018-02" db="EMBL/GenBank/DDBJ databases">
        <title>Corynebacterium alimpuense sp. nov., a marine obligate actinomycete isolated from sediments of Valparaiso bay, Chile.</title>
        <authorList>
            <person name="Claverias F."/>
            <person name="Gonzales-Siles L."/>
            <person name="Salva-Serra F."/>
            <person name="Inganaes E."/>
            <person name="Molin K."/>
            <person name="Cumsille A."/>
            <person name="Undabarrena A."/>
            <person name="Couve E."/>
            <person name="Moore E.R.B."/>
            <person name="Gomila M."/>
            <person name="Camara B."/>
        </authorList>
    </citation>
    <scope>NUCLEOTIDE SEQUENCE [LARGE SCALE GENOMIC DNA]</scope>
    <source>
        <strain evidence="9 10">CCUG 69366</strain>
    </source>
</reference>
<feature type="binding site" evidence="5">
    <location>
        <position position="56"/>
    </location>
    <ligand>
        <name>substrate</name>
    </ligand>
</feature>
<protein>
    <recommendedName>
        <fullName evidence="2">asparaginase</fullName>
        <ecNumber evidence="2">3.5.1.1</ecNumber>
    </recommendedName>
</protein>
<dbReference type="InterPro" id="IPR006034">
    <property type="entry name" value="Asparaginase/glutaminase-like"/>
</dbReference>
<evidence type="ECO:0000256" key="4">
    <source>
        <dbReference type="PIRSR" id="PIRSR001220-1"/>
    </source>
</evidence>
<feature type="domain" description="L-asparaginase N-terminal" evidence="7">
    <location>
        <begin position="3"/>
        <end position="174"/>
    </location>
</feature>
<evidence type="ECO:0000313" key="9">
    <source>
        <dbReference type="EMBL" id="RNE49478.1"/>
    </source>
</evidence>
<dbReference type="PIRSF" id="PIRSF001220">
    <property type="entry name" value="L-ASNase_gatD"/>
    <property type="match status" value="1"/>
</dbReference>
<dbReference type="Gene3D" id="3.40.50.1170">
    <property type="entry name" value="L-asparaginase, N-terminal domain"/>
    <property type="match status" value="1"/>
</dbReference>
<dbReference type="GO" id="GO:0006528">
    <property type="term" value="P:asparagine metabolic process"/>
    <property type="evidence" value="ECO:0007669"/>
    <property type="project" value="InterPro"/>
</dbReference>
<gene>
    <name evidence="9" type="ORF">C5L39_03740</name>
</gene>
<dbReference type="Proteomes" id="UP000266975">
    <property type="component" value="Unassembled WGS sequence"/>
</dbReference>
<dbReference type="PANTHER" id="PTHR11707:SF28">
    <property type="entry name" value="60 KDA LYSOPHOSPHOLIPASE"/>
    <property type="match status" value="1"/>
</dbReference>
<dbReference type="SMART" id="SM00870">
    <property type="entry name" value="Asparaginase"/>
    <property type="match status" value="1"/>
</dbReference>
<dbReference type="PROSITE" id="PS51732">
    <property type="entry name" value="ASN_GLN_ASE_3"/>
    <property type="match status" value="1"/>
</dbReference>
<name>A0A3M8KAI9_9CORY</name>
<dbReference type="InterPro" id="IPR040919">
    <property type="entry name" value="Asparaginase_C"/>
</dbReference>
<dbReference type="InterPro" id="IPR004550">
    <property type="entry name" value="AsnASE_II"/>
</dbReference>
<evidence type="ECO:0000259" key="8">
    <source>
        <dbReference type="Pfam" id="PF17763"/>
    </source>
</evidence>
<feature type="binding site" evidence="5">
    <location>
        <begin position="89"/>
        <end position="90"/>
    </location>
    <ligand>
        <name>substrate</name>
    </ligand>
</feature>